<keyword evidence="4 6" id="KW-1133">Transmembrane helix</keyword>
<feature type="transmembrane region" description="Helical" evidence="6">
    <location>
        <begin position="338"/>
        <end position="355"/>
    </location>
</feature>
<dbReference type="OrthoDB" id="9769862at2"/>
<feature type="transmembrane region" description="Helical" evidence="6">
    <location>
        <begin position="367"/>
        <end position="390"/>
    </location>
</feature>
<feature type="transmembrane region" description="Helical" evidence="6">
    <location>
        <begin position="450"/>
        <end position="467"/>
    </location>
</feature>
<feature type="transmembrane region" description="Helical" evidence="6">
    <location>
        <begin position="260"/>
        <end position="281"/>
    </location>
</feature>
<comment type="subcellular location">
    <subcellularLocation>
        <location evidence="1">Cell membrane</location>
        <topology evidence="1">Multi-pass membrane protein</topology>
    </subcellularLocation>
</comment>
<reference evidence="7 8" key="1">
    <citation type="submission" date="2017-05" db="EMBL/GenBank/DDBJ databases">
        <authorList>
            <person name="Varghese N."/>
            <person name="Submissions S."/>
        </authorList>
    </citation>
    <scope>NUCLEOTIDE SEQUENCE [LARGE SCALE GENOMIC DNA]</scope>
    <source>
        <strain evidence="7 8">DSM 21985</strain>
    </source>
</reference>
<keyword evidence="8" id="KW-1185">Reference proteome</keyword>
<sequence>MNNSYKSIIKSNGLIGFVQVSKMFFGLIRNKVIAVLLGTQGFGVWSLYMTYLEMVNTFSTLGLDKSGVREISKISDDEEAVAKCIYVFRRTLLVSSSFFALLSIIFSKTISRSLFDSSEYAIGIVIVSFAIIFNSVSKGQVSILNGLRDLKGLALSQILGSFVGTVSTIIFVYWLGIDGIPFYLFLVGLTLVMSTWWFVRKLRIPVIKPEFNEYKKLLFQLVKLGLGFSIAGIIFSFMTYLSKVYLSQNFDVEVVGIYQASWTISNLYVGILLTAMGIDFMPRLMKVIDSEKRMNTLINEQMELGLLVSSIGIIFVLFFAPLILQVLYSKSFVVGEEIIRWQILGVSLRVLGFPFSHTIMAREKPIIYVLVQSLFSVSDYLLIIFFSNLYGFDGLGINYFIAYLLYLSVTGVICYKMFSYKPSMLLLRIILIVYSIILGSWIVTDIYSGIYINILGIIVLLVMSWWIDQVLKKNMSISLINMILKKIKKSND</sequence>
<dbReference type="CDD" id="cd13125">
    <property type="entry name" value="MATE_like_10"/>
    <property type="match status" value="1"/>
</dbReference>
<dbReference type="PANTHER" id="PTHR30250">
    <property type="entry name" value="PST FAMILY PREDICTED COLANIC ACID TRANSPORTER"/>
    <property type="match status" value="1"/>
</dbReference>
<protein>
    <submittedName>
        <fullName evidence="7">Polysaccharide transporter, PST family</fullName>
    </submittedName>
</protein>
<dbReference type="AlphaFoldDB" id="A0A521FKW8"/>
<dbReference type="EMBL" id="FXTP01000021">
    <property type="protein sequence ID" value="SMO96769.1"/>
    <property type="molecule type" value="Genomic_DNA"/>
</dbReference>
<evidence type="ECO:0000256" key="4">
    <source>
        <dbReference type="ARBA" id="ARBA00022989"/>
    </source>
</evidence>
<dbReference type="GO" id="GO:0005886">
    <property type="term" value="C:plasma membrane"/>
    <property type="evidence" value="ECO:0007669"/>
    <property type="project" value="UniProtKB-SubCell"/>
</dbReference>
<keyword evidence="2" id="KW-1003">Cell membrane</keyword>
<dbReference type="GO" id="GO:0009246">
    <property type="term" value="P:enterobacterial common antigen biosynthetic process"/>
    <property type="evidence" value="ECO:0007669"/>
    <property type="project" value="InterPro"/>
</dbReference>
<feature type="transmembrane region" description="Helical" evidence="6">
    <location>
        <begin position="396"/>
        <end position="418"/>
    </location>
</feature>
<evidence type="ECO:0000256" key="1">
    <source>
        <dbReference type="ARBA" id="ARBA00004651"/>
    </source>
</evidence>
<dbReference type="InterPro" id="IPR050833">
    <property type="entry name" value="Poly_Biosynth_Transport"/>
</dbReference>
<organism evidence="7 8">
    <name type="scientific">Gracilimonas mengyeensis</name>
    <dbReference type="NCBI Taxonomy" id="1302730"/>
    <lineage>
        <taxon>Bacteria</taxon>
        <taxon>Pseudomonadati</taxon>
        <taxon>Balneolota</taxon>
        <taxon>Balneolia</taxon>
        <taxon>Balneolales</taxon>
        <taxon>Balneolaceae</taxon>
        <taxon>Gracilimonas</taxon>
    </lineage>
</organism>
<dbReference type="RefSeq" id="WP_142456245.1">
    <property type="nucleotide sequence ID" value="NZ_FXTP01000021.1"/>
</dbReference>
<feature type="transmembrane region" description="Helical" evidence="6">
    <location>
        <begin position="182"/>
        <end position="199"/>
    </location>
</feature>
<evidence type="ECO:0000313" key="7">
    <source>
        <dbReference type="EMBL" id="SMO96769.1"/>
    </source>
</evidence>
<dbReference type="Pfam" id="PF01943">
    <property type="entry name" value="Polysacc_synt"/>
    <property type="match status" value="1"/>
</dbReference>
<evidence type="ECO:0000313" key="8">
    <source>
        <dbReference type="Proteomes" id="UP000317557"/>
    </source>
</evidence>
<feature type="transmembrane region" description="Helical" evidence="6">
    <location>
        <begin position="92"/>
        <end position="114"/>
    </location>
</feature>
<dbReference type="Proteomes" id="UP000317557">
    <property type="component" value="Unassembled WGS sequence"/>
</dbReference>
<dbReference type="InterPro" id="IPR002797">
    <property type="entry name" value="Polysacc_synth"/>
</dbReference>
<evidence type="ECO:0000256" key="3">
    <source>
        <dbReference type="ARBA" id="ARBA00022692"/>
    </source>
</evidence>
<dbReference type="PANTHER" id="PTHR30250:SF11">
    <property type="entry name" value="O-ANTIGEN TRANSPORTER-RELATED"/>
    <property type="match status" value="1"/>
</dbReference>
<feature type="transmembrane region" description="Helical" evidence="6">
    <location>
        <begin position="158"/>
        <end position="176"/>
    </location>
</feature>
<dbReference type="InterPro" id="IPR044550">
    <property type="entry name" value="WzxE"/>
</dbReference>
<evidence type="ECO:0000256" key="2">
    <source>
        <dbReference type="ARBA" id="ARBA00022475"/>
    </source>
</evidence>
<evidence type="ECO:0000256" key="5">
    <source>
        <dbReference type="ARBA" id="ARBA00023136"/>
    </source>
</evidence>
<gene>
    <name evidence="7" type="ORF">SAMN06265219_12140</name>
</gene>
<evidence type="ECO:0000256" key="6">
    <source>
        <dbReference type="SAM" id="Phobius"/>
    </source>
</evidence>
<keyword evidence="5 6" id="KW-0472">Membrane</keyword>
<keyword evidence="3 6" id="KW-0812">Transmembrane</keyword>
<feature type="transmembrane region" description="Helical" evidence="6">
    <location>
        <begin position="425"/>
        <end position="444"/>
    </location>
</feature>
<feature type="transmembrane region" description="Helical" evidence="6">
    <location>
        <begin position="120"/>
        <end position="137"/>
    </location>
</feature>
<feature type="transmembrane region" description="Helical" evidence="6">
    <location>
        <begin position="302"/>
        <end position="326"/>
    </location>
</feature>
<accession>A0A521FKW8</accession>
<name>A0A521FKW8_9BACT</name>
<proteinExistence type="predicted"/>
<feature type="transmembrane region" description="Helical" evidence="6">
    <location>
        <begin position="220"/>
        <end position="240"/>
    </location>
</feature>